<evidence type="ECO:0000313" key="3">
    <source>
        <dbReference type="Proteomes" id="UP000198440"/>
    </source>
</evidence>
<protein>
    <submittedName>
        <fullName evidence="2">Uncharacterized protein</fullName>
    </submittedName>
</protein>
<evidence type="ECO:0000256" key="1">
    <source>
        <dbReference type="SAM" id="MobiDB-lite"/>
    </source>
</evidence>
<gene>
    <name evidence="2" type="ORF">SAMN04488078_105044</name>
</gene>
<dbReference type="AlphaFoldDB" id="A0A239JBZ0"/>
<proteinExistence type="predicted"/>
<dbReference type="RefSeq" id="WP_141135933.1">
    <property type="nucleotide sequence ID" value="NZ_FZON01000050.1"/>
</dbReference>
<dbReference type="Proteomes" id="UP000198440">
    <property type="component" value="Unassembled WGS sequence"/>
</dbReference>
<feature type="region of interest" description="Disordered" evidence="1">
    <location>
        <begin position="56"/>
        <end position="75"/>
    </location>
</feature>
<reference evidence="2 3" key="1">
    <citation type="submission" date="2017-06" db="EMBL/GenBank/DDBJ databases">
        <authorList>
            <person name="Kim H.J."/>
            <person name="Triplett B.A."/>
        </authorList>
    </citation>
    <scope>NUCLEOTIDE SEQUENCE [LARGE SCALE GENOMIC DNA]</scope>
    <source>
        <strain evidence="2 3">DSM 11445</strain>
    </source>
</reference>
<dbReference type="InterPro" id="IPR027417">
    <property type="entry name" value="P-loop_NTPase"/>
</dbReference>
<feature type="region of interest" description="Disordered" evidence="1">
    <location>
        <begin position="1"/>
        <end position="22"/>
    </location>
</feature>
<accession>A0A239JBZ0</accession>
<dbReference type="OrthoDB" id="9781481at2"/>
<evidence type="ECO:0000313" key="2">
    <source>
        <dbReference type="EMBL" id="SNT03431.1"/>
    </source>
</evidence>
<organism evidence="2 3">
    <name type="scientific">Antarctobacter heliothermus</name>
    <dbReference type="NCBI Taxonomy" id="74033"/>
    <lineage>
        <taxon>Bacteria</taxon>
        <taxon>Pseudomonadati</taxon>
        <taxon>Pseudomonadota</taxon>
        <taxon>Alphaproteobacteria</taxon>
        <taxon>Rhodobacterales</taxon>
        <taxon>Roseobacteraceae</taxon>
        <taxon>Antarctobacter</taxon>
    </lineage>
</organism>
<dbReference type="EMBL" id="FZON01000050">
    <property type="protein sequence ID" value="SNT03431.1"/>
    <property type="molecule type" value="Genomic_DNA"/>
</dbReference>
<dbReference type="SUPFAM" id="SSF52540">
    <property type="entry name" value="P-loop containing nucleoside triphosphate hydrolases"/>
    <property type="match status" value="1"/>
</dbReference>
<name>A0A239JBZ0_9RHOB</name>
<sequence>MREQEFRSWLESSGSDEKTIGSRVSSAKRIEAAIGDLDERLDAEGYETLSAQFLYSAEDERDDRPNPSPISIDGNLRNGLASLKHALRLYDSFRSSDPSKQSNDAVVKQLARVEIEGAMDAYEAYREAGEDGPFLGKNFRTPKDFWVRSSQPRKNRIFPSKPVHYGANGRVGSSGGWGGPSYSAAALHNSGYIIVDEQDQPVAFPTDKPFLVRDADRIRLCALNYFIAPARERGEAYVSIRAGDLSKELMLNEAWPNVCQALKGKKFQELAGVSPPVQEGPDASTTTTFTFDVREDGKQRTMKTITDSQSQTATNLILYGPPGTGKTYTTAWEAVRLCLGDDTAAPFNPQYSPAVRVRCDFGARSGFLTLRVAGRAITLPTFASYVWVDVFAALSGERGDASAHGVERHRDRWRRSGSAVIQAVRIRGRPNAS</sequence>